<dbReference type="Pfam" id="PF13639">
    <property type="entry name" value="zf-RING_2"/>
    <property type="match status" value="1"/>
</dbReference>
<dbReference type="Gramene" id="RZC51010">
    <property type="protein sequence ID" value="RZC51010"/>
    <property type="gene ID" value="C5167_019439"/>
</dbReference>
<evidence type="ECO:0000313" key="3">
    <source>
        <dbReference type="EMBL" id="RZC51010.1"/>
    </source>
</evidence>
<dbReference type="PANTHER" id="PTHR22765:SF434">
    <property type="entry name" value="GB|AAD18119.1-RELATED"/>
    <property type="match status" value="1"/>
</dbReference>
<protein>
    <recommendedName>
        <fullName evidence="2">RING-type domain-containing protein</fullName>
    </recommendedName>
</protein>
<dbReference type="GO" id="GO:0061630">
    <property type="term" value="F:ubiquitin protein ligase activity"/>
    <property type="evidence" value="ECO:0007669"/>
    <property type="project" value="TreeGrafter"/>
</dbReference>
<dbReference type="SUPFAM" id="SSF57850">
    <property type="entry name" value="RING/U-box"/>
    <property type="match status" value="1"/>
</dbReference>
<keyword evidence="1" id="KW-0862">Zinc</keyword>
<dbReference type="PROSITE" id="PS50089">
    <property type="entry name" value="ZF_RING_2"/>
    <property type="match status" value="1"/>
</dbReference>
<proteinExistence type="predicted"/>
<keyword evidence="1" id="KW-0479">Metal-binding</keyword>
<dbReference type="Proteomes" id="UP000316621">
    <property type="component" value="Chromosome 2"/>
</dbReference>
<accession>A0A4Y7IT94</accession>
<organism evidence="3 4">
    <name type="scientific">Papaver somniferum</name>
    <name type="common">Opium poppy</name>
    <dbReference type="NCBI Taxonomy" id="3469"/>
    <lineage>
        <taxon>Eukaryota</taxon>
        <taxon>Viridiplantae</taxon>
        <taxon>Streptophyta</taxon>
        <taxon>Embryophyta</taxon>
        <taxon>Tracheophyta</taxon>
        <taxon>Spermatophyta</taxon>
        <taxon>Magnoliopsida</taxon>
        <taxon>Ranunculales</taxon>
        <taxon>Papaveraceae</taxon>
        <taxon>Papaveroideae</taxon>
        <taxon>Papaver</taxon>
    </lineage>
</organism>
<sequence length="216" mass="24326">MESTSRSYNSESSMEIDGTTSIRVSLEMAGSTTITGVTVLEHDGVLQSVSIASEPGHCYTMERINPSRYELLPSIVQLFKNGILEPSPGDSYRSNYQVFVITNRTTNNIVEVDLISQENRTDPERGFHRWCEICKNMNIRISEARAAVEAMTKIYINDNDEVARCSICHEEWRAGDDVRRTACGHEFHPSCIETWLIKVKQGSCPNCRFQLIPGGE</sequence>
<dbReference type="GO" id="GO:0008270">
    <property type="term" value="F:zinc ion binding"/>
    <property type="evidence" value="ECO:0007669"/>
    <property type="project" value="UniProtKB-KW"/>
</dbReference>
<dbReference type="EMBL" id="CM010716">
    <property type="protein sequence ID" value="RZC51010.1"/>
    <property type="molecule type" value="Genomic_DNA"/>
</dbReference>
<name>A0A4Y7IT94_PAPSO</name>
<keyword evidence="1" id="KW-0863">Zinc-finger</keyword>
<evidence type="ECO:0000259" key="2">
    <source>
        <dbReference type="PROSITE" id="PS50089"/>
    </source>
</evidence>
<dbReference type="PANTHER" id="PTHR22765">
    <property type="entry name" value="RING FINGER AND PROTEASE ASSOCIATED DOMAIN-CONTAINING"/>
    <property type="match status" value="1"/>
</dbReference>
<dbReference type="InterPro" id="IPR001841">
    <property type="entry name" value="Znf_RING"/>
</dbReference>
<dbReference type="GO" id="GO:0006511">
    <property type="term" value="P:ubiquitin-dependent protein catabolic process"/>
    <property type="evidence" value="ECO:0007669"/>
    <property type="project" value="TreeGrafter"/>
</dbReference>
<evidence type="ECO:0000313" key="4">
    <source>
        <dbReference type="Proteomes" id="UP000316621"/>
    </source>
</evidence>
<keyword evidence="4" id="KW-1185">Reference proteome</keyword>
<feature type="domain" description="RING-type" evidence="2">
    <location>
        <begin position="165"/>
        <end position="208"/>
    </location>
</feature>
<dbReference type="InterPro" id="IPR013083">
    <property type="entry name" value="Znf_RING/FYVE/PHD"/>
</dbReference>
<dbReference type="Gene3D" id="3.30.40.10">
    <property type="entry name" value="Zinc/RING finger domain, C3HC4 (zinc finger)"/>
    <property type="match status" value="1"/>
</dbReference>
<dbReference type="AlphaFoldDB" id="A0A4Y7IT94"/>
<dbReference type="InterPro" id="IPR051826">
    <property type="entry name" value="E3_ubiquitin-ligase_domain"/>
</dbReference>
<dbReference type="SMART" id="SM00184">
    <property type="entry name" value="RING"/>
    <property type="match status" value="1"/>
</dbReference>
<gene>
    <name evidence="3" type="ORF">C5167_019439</name>
</gene>
<reference evidence="3 4" key="1">
    <citation type="journal article" date="2018" name="Science">
        <title>The opium poppy genome and morphinan production.</title>
        <authorList>
            <person name="Guo L."/>
            <person name="Winzer T."/>
            <person name="Yang X."/>
            <person name="Li Y."/>
            <person name="Ning Z."/>
            <person name="He Z."/>
            <person name="Teodor R."/>
            <person name="Lu Y."/>
            <person name="Bowser T.A."/>
            <person name="Graham I.A."/>
            <person name="Ye K."/>
        </authorList>
    </citation>
    <scope>NUCLEOTIDE SEQUENCE [LARGE SCALE GENOMIC DNA]</scope>
    <source>
        <strain evidence="4">cv. HN1</strain>
        <tissue evidence="3">Leaves</tissue>
    </source>
</reference>
<evidence type="ECO:0000256" key="1">
    <source>
        <dbReference type="PROSITE-ProRule" id="PRU00175"/>
    </source>
</evidence>
<dbReference type="STRING" id="3469.A0A4Y7IT94"/>